<organism evidence="1">
    <name type="scientific">marine sediment metagenome</name>
    <dbReference type="NCBI Taxonomy" id="412755"/>
    <lineage>
        <taxon>unclassified sequences</taxon>
        <taxon>metagenomes</taxon>
        <taxon>ecological metagenomes</taxon>
    </lineage>
</organism>
<reference evidence="1" key="1">
    <citation type="journal article" date="2015" name="Nature">
        <title>Complex archaea that bridge the gap between prokaryotes and eukaryotes.</title>
        <authorList>
            <person name="Spang A."/>
            <person name="Saw J.H."/>
            <person name="Jorgensen S.L."/>
            <person name="Zaremba-Niedzwiedzka K."/>
            <person name="Martijn J."/>
            <person name="Lind A.E."/>
            <person name="van Eijk R."/>
            <person name="Schleper C."/>
            <person name="Guy L."/>
            <person name="Ettema T.J."/>
        </authorList>
    </citation>
    <scope>NUCLEOTIDE SEQUENCE</scope>
</reference>
<dbReference type="GO" id="GO:0006352">
    <property type="term" value="P:DNA-templated transcription initiation"/>
    <property type="evidence" value="ECO:0007669"/>
    <property type="project" value="InterPro"/>
</dbReference>
<sequence length="182" mass="21326">IKLFGRRYRIPGCDADEIEQECLYALRYKAIEDFDGTRGKFRSFAILCIKRHLFSLIKSSKQQKRRVQNESLSLDESRSDEEGLNLGSLISRSGPTEVEFLEKEEDHLLKRDKLISRLSRLEQEVLKLYLAQNRYDEMVEKLKVINAKDKFTDRKINKKSVDNALQRARSKAQNLADQLDWS</sequence>
<dbReference type="EMBL" id="LAZR01020435">
    <property type="protein sequence ID" value="KKL88893.1"/>
    <property type="molecule type" value="Genomic_DNA"/>
</dbReference>
<comment type="caution">
    <text evidence="1">The sequence shown here is derived from an EMBL/GenBank/DDBJ whole genome shotgun (WGS) entry which is preliminary data.</text>
</comment>
<feature type="non-terminal residue" evidence="1">
    <location>
        <position position="1"/>
    </location>
</feature>
<gene>
    <name evidence="1" type="ORF">LCGC14_1920170</name>
</gene>
<dbReference type="AlphaFoldDB" id="A0A0F9FRT8"/>
<proteinExistence type="predicted"/>
<dbReference type="GO" id="GO:0003700">
    <property type="term" value="F:DNA-binding transcription factor activity"/>
    <property type="evidence" value="ECO:0007669"/>
    <property type="project" value="InterPro"/>
</dbReference>
<accession>A0A0F9FRT8</accession>
<name>A0A0F9FRT8_9ZZZZ</name>
<protein>
    <submittedName>
        <fullName evidence="1">Uncharacterized protein</fullName>
    </submittedName>
</protein>
<dbReference type="InterPro" id="IPR013325">
    <property type="entry name" value="RNA_pol_sigma_r2"/>
</dbReference>
<evidence type="ECO:0000313" key="1">
    <source>
        <dbReference type="EMBL" id="KKL88893.1"/>
    </source>
</evidence>
<dbReference type="SUPFAM" id="SSF88946">
    <property type="entry name" value="Sigma2 domain of RNA polymerase sigma factors"/>
    <property type="match status" value="1"/>
</dbReference>